<comment type="caution">
    <text evidence="2">The sequence shown here is derived from an EMBL/GenBank/DDBJ whole genome shotgun (WGS) entry which is preliminary data.</text>
</comment>
<feature type="region of interest" description="Disordered" evidence="1">
    <location>
        <begin position="116"/>
        <end position="141"/>
    </location>
</feature>
<organism evidence="2 3">
    <name type="scientific">Cervus elaphus hippelaphus</name>
    <name type="common">European red deer</name>
    <dbReference type="NCBI Taxonomy" id="46360"/>
    <lineage>
        <taxon>Eukaryota</taxon>
        <taxon>Metazoa</taxon>
        <taxon>Chordata</taxon>
        <taxon>Craniata</taxon>
        <taxon>Vertebrata</taxon>
        <taxon>Euteleostomi</taxon>
        <taxon>Mammalia</taxon>
        <taxon>Eutheria</taxon>
        <taxon>Laurasiatheria</taxon>
        <taxon>Artiodactyla</taxon>
        <taxon>Ruminantia</taxon>
        <taxon>Pecora</taxon>
        <taxon>Cervidae</taxon>
        <taxon>Cervinae</taxon>
        <taxon>Cervus</taxon>
    </lineage>
</organism>
<reference evidence="2 3" key="1">
    <citation type="journal article" date="2018" name="Mol. Genet. Genomics">
        <title>The red deer Cervus elaphus genome CerEla1.0: sequencing, annotating, genes, and chromosomes.</title>
        <authorList>
            <person name="Bana N.A."/>
            <person name="Nyiri A."/>
            <person name="Nagy J."/>
            <person name="Frank K."/>
            <person name="Nagy T."/>
            <person name="Steger V."/>
            <person name="Schiller M."/>
            <person name="Lakatos P."/>
            <person name="Sugar L."/>
            <person name="Horn P."/>
            <person name="Barta E."/>
            <person name="Orosz L."/>
        </authorList>
    </citation>
    <scope>NUCLEOTIDE SEQUENCE [LARGE SCALE GENOMIC DNA]</scope>
    <source>
        <strain evidence="2">Hungarian</strain>
    </source>
</reference>
<dbReference type="Proteomes" id="UP000242450">
    <property type="component" value="Chromosome 9"/>
</dbReference>
<evidence type="ECO:0000313" key="2">
    <source>
        <dbReference type="EMBL" id="OWK12499.1"/>
    </source>
</evidence>
<keyword evidence="3" id="KW-1185">Reference proteome</keyword>
<evidence type="ECO:0000313" key="3">
    <source>
        <dbReference type="Proteomes" id="UP000242450"/>
    </source>
</evidence>
<accession>A0A212D2N4</accession>
<dbReference type="EMBL" id="MKHE01000009">
    <property type="protein sequence ID" value="OWK12499.1"/>
    <property type="molecule type" value="Genomic_DNA"/>
</dbReference>
<proteinExistence type="predicted"/>
<dbReference type="AlphaFoldDB" id="A0A212D2N4"/>
<protein>
    <submittedName>
        <fullName evidence="2">Uncharacterized protein</fullName>
    </submittedName>
</protein>
<name>A0A212D2N4_CEREH</name>
<evidence type="ECO:0000256" key="1">
    <source>
        <dbReference type="SAM" id="MobiDB-lite"/>
    </source>
</evidence>
<feature type="compositionally biased region" description="Basic and acidic residues" evidence="1">
    <location>
        <begin position="126"/>
        <end position="141"/>
    </location>
</feature>
<sequence>MAQGVSGKEAYCEHPARFRIADVDGGTILLDQENRVEACVGLPVQSRSPPSPCDAAPFRHQLATLTGSGAASRTSGSAATGQRVRGWPEGLAAVTYSLPRRSETVAALTYLPAGSGGSGAAVTYASERRREAGAARRDDMT</sequence>
<gene>
    <name evidence="2" type="ORF">Celaphus_00002904</name>
</gene>